<proteinExistence type="predicted"/>
<evidence type="ECO:0000313" key="2">
    <source>
        <dbReference type="Proteomes" id="UP000321907"/>
    </source>
</evidence>
<dbReference type="Proteomes" id="UP000321907">
    <property type="component" value="Unassembled WGS sequence"/>
</dbReference>
<dbReference type="EMBL" id="VOXD01000009">
    <property type="protein sequence ID" value="TXF90139.1"/>
    <property type="molecule type" value="Genomic_DNA"/>
</dbReference>
<keyword evidence="1" id="KW-0675">Receptor</keyword>
<keyword evidence="2" id="KW-1185">Reference proteome</keyword>
<reference evidence="1 2" key="1">
    <citation type="submission" date="2019-08" db="EMBL/GenBank/DDBJ databases">
        <title>Lewinella sp. strain SSH13 Genome sequencing and assembly.</title>
        <authorList>
            <person name="Kim I."/>
        </authorList>
    </citation>
    <scope>NUCLEOTIDE SEQUENCE [LARGE SCALE GENOMIC DNA]</scope>
    <source>
        <strain evidence="1 2">SSH13</strain>
    </source>
</reference>
<name>A0A5C7FG10_9BACT</name>
<gene>
    <name evidence="1" type="ORF">FUA23_07825</name>
</gene>
<evidence type="ECO:0000313" key="1">
    <source>
        <dbReference type="EMBL" id="TXF90139.1"/>
    </source>
</evidence>
<dbReference type="AlphaFoldDB" id="A0A5C7FG10"/>
<dbReference type="RefSeq" id="WP_147930178.1">
    <property type="nucleotide sequence ID" value="NZ_VOXD01000009.1"/>
</dbReference>
<accession>A0A5C7FG10</accession>
<dbReference type="OrthoDB" id="179386at2"/>
<protein>
    <submittedName>
        <fullName evidence="1">TonB-dependent receptor</fullName>
    </submittedName>
</protein>
<comment type="caution">
    <text evidence="1">The sequence shown here is derived from an EMBL/GenBank/DDBJ whole genome shotgun (WGS) entry which is preliminary data.</text>
</comment>
<sequence>MPQRQLLETDQKALEINLNPKIYGTFAEIGAGQEVARYFFQVGAAAGTIAKTMSAYDKVYSDQIYGVEPSGRYVCESRIHKMVDHEYELMVDRLRHDRPDTNFFVFADTIAAINYSRTIPGNGWMGLRFQLEPESGSSNDLLLHVRMLDNDNQLQQQAIGILGVNMIYGAFNYHDDPETLVLSLLDGLKGRVAIDMIVLEGANFPDLDNRLLSLWLVKHGLTEVTMFDPRGRSIHPSEFLYRKSVMIVRGSFRPITLVNEDMLRAGYQQFRESSGLEPSKSFLLTELTLDNLLSSAELNERDFLHRATLLNELGQTVIISNYHKYGDLIEYLSLYKVSPVGIVLGVNDLLELISSKYRDNQDGRLLAAFGEIFMRNVNLYVYPAQQEGAEELVTAQNVPIPEGVKFLYKHLLDSGQIVDINNFQPENLHIYSRNVLSMIKAGEEGWEKMVPDKVAKLIKAENLFEYPSEKLAFEY</sequence>
<organism evidence="1 2">
    <name type="scientific">Neolewinella aurantiaca</name>
    <dbReference type="NCBI Taxonomy" id="2602767"/>
    <lineage>
        <taxon>Bacteria</taxon>
        <taxon>Pseudomonadati</taxon>
        <taxon>Bacteroidota</taxon>
        <taxon>Saprospiria</taxon>
        <taxon>Saprospirales</taxon>
        <taxon>Lewinellaceae</taxon>
        <taxon>Neolewinella</taxon>
    </lineage>
</organism>